<dbReference type="NCBIfam" id="TIGR02281">
    <property type="entry name" value="clan_AA_DTGA"/>
    <property type="match status" value="1"/>
</dbReference>
<dbReference type="InterPro" id="IPR034122">
    <property type="entry name" value="Retropepsin-like_bacterial"/>
</dbReference>
<dbReference type="GO" id="GO:0006508">
    <property type="term" value="P:proteolysis"/>
    <property type="evidence" value="ECO:0007669"/>
    <property type="project" value="UniProtKB-KW"/>
</dbReference>
<dbReference type="Pfam" id="PF13975">
    <property type="entry name" value="gag-asp_proteas"/>
    <property type="match status" value="1"/>
</dbReference>
<dbReference type="InParanoid" id="A0A7X0JWL3"/>
<dbReference type="InterPro" id="IPR011969">
    <property type="entry name" value="Clan_AA_Asp_peptidase_C"/>
</dbReference>
<dbReference type="EMBL" id="JACHHT010000002">
    <property type="protein sequence ID" value="MBB6522761.1"/>
    <property type="molecule type" value="Genomic_DNA"/>
</dbReference>
<keyword evidence="1" id="KW-0645">Protease</keyword>
<dbReference type="SUPFAM" id="SSF50630">
    <property type="entry name" value="Acid proteases"/>
    <property type="match status" value="1"/>
</dbReference>
<protein>
    <submittedName>
        <fullName evidence="1">Aspartyl protease family protein</fullName>
    </submittedName>
</protein>
<dbReference type="PROSITE" id="PS00141">
    <property type="entry name" value="ASP_PROTEASE"/>
    <property type="match status" value="1"/>
</dbReference>
<dbReference type="AlphaFoldDB" id="A0A7X0JWL3"/>
<dbReference type="CDD" id="cd05483">
    <property type="entry name" value="retropepsin_like_bacteria"/>
    <property type="match status" value="1"/>
</dbReference>
<keyword evidence="1" id="KW-0378">Hydrolase</keyword>
<name>A0A7X0JWL3_9GAMM</name>
<gene>
    <name evidence="1" type="ORF">HNR48_003046</name>
</gene>
<comment type="caution">
    <text evidence="1">The sequence shown here is derived from an EMBL/GenBank/DDBJ whole genome shotgun (WGS) entry which is preliminary data.</text>
</comment>
<accession>A0A7X0JWL3</accession>
<sequence length="172" mass="19169">MDDSAKMGRGMMYLAWITALALLAFGFNAWLEKRDEERYQPYSEREGEVIRVDIEGNRQGHYLSQGYVNGKPVRFLLDTGATLVAVPEALARKLGMPKGQPGYANTANGRSRVYMSRIDRLELGDIRLQNVAASISTGMEGDEILLGMSALGQLEFTQRGRTLSLRQHRTGN</sequence>
<dbReference type="InterPro" id="IPR001969">
    <property type="entry name" value="Aspartic_peptidase_AS"/>
</dbReference>
<dbReference type="InterPro" id="IPR021109">
    <property type="entry name" value="Peptidase_aspartic_dom_sf"/>
</dbReference>
<dbReference type="Gene3D" id="2.40.70.10">
    <property type="entry name" value="Acid Proteases"/>
    <property type="match status" value="1"/>
</dbReference>
<organism evidence="1 2">
    <name type="scientific">Pseudoteredinibacter isoporae</name>
    <dbReference type="NCBI Taxonomy" id="570281"/>
    <lineage>
        <taxon>Bacteria</taxon>
        <taxon>Pseudomonadati</taxon>
        <taxon>Pseudomonadota</taxon>
        <taxon>Gammaproteobacteria</taxon>
        <taxon>Cellvibrionales</taxon>
        <taxon>Cellvibrionaceae</taxon>
        <taxon>Pseudoteredinibacter</taxon>
    </lineage>
</organism>
<evidence type="ECO:0000313" key="2">
    <source>
        <dbReference type="Proteomes" id="UP000528457"/>
    </source>
</evidence>
<dbReference type="Proteomes" id="UP000528457">
    <property type="component" value="Unassembled WGS sequence"/>
</dbReference>
<dbReference type="GO" id="GO:0004190">
    <property type="term" value="F:aspartic-type endopeptidase activity"/>
    <property type="evidence" value="ECO:0007669"/>
    <property type="project" value="InterPro"/>
</dbReference>
<reference evidence="1 2" key="1">
    <citation type="submission" date="2020-08" db="EMBL/GenBank/DDBJ databases">
        <title>Genomic Encyclopedia of Type Strains, Phase IV (KMG-IV): sequencing the most valuable type-strain genomes for metagenomic binning, comparative biology and taxonomic classification.</title>
        <authorList>
            <person name="Goeker M."/>
        </authorList>
    </citation>
    <scope>NUCLEOTIDE SEQUENCE [LARGE SCALE GENOMIC DNA]</scope>
    <source>
        <strain evidence="1 2">DSM 22368</strain>
    </source>
</reference>
<evidence type="ECO:0000313" key="1">
    <source>
        <dbReference type="EMBL" id="MBB6522761.1"/>
    </source>
</evidence>
<proteinExistence type="predicted"/>
<keyword evidence="2" id="KW-1185">Reference proteome</keyword>
<dbReference type="RefSeq" id="WP_208020186.1">
    <property type="nucleotide sequence ID" value="NZ_JAAONY010000002.1"/>
</dbReference>